<protein>
    <submittedName>
        <fullName evidence="1">Uncharacterized protein</fullName>
    </submittedName>
</protein>
<dbReference type="GeneID" id="18479884"/>
<dbReference type="OrthoDB" id="22811at10239"/>
<name>V5URR2_9CAUD</name>
<keyword evidence="2" id="KW-1185">Reference proteome</keyword>
<reference evidence="1 2" key="1">
    <citation type="submission" date="2013-09" db="EMBL/GenBank/DDBJ databases">
        <authorList>
            <person name="Alapati N."/>
            <person name="Amjadi S."/>
            <person name="Brashears C.B."/>
            <person name="Briell V.C."/>
            <person name="Cody B.J."/>
            <person name="Durham R.J."/>
            <person name="Griffin A.K."/>
            <person name="Henderson M.S."/>
            <person name="Interrante E.J."/>
            <person name="Killingsworth B.W."/>
            <person name="Kolar C.R."/>
            <person name="Lee T."/>
            <person name="Mundhenk S.E."/>
            <person name="Myers M.E."/>
            <person name="Olaniyan O.M."/>
            <person name="Orlando C.M."/>
            <person name="Peterson C.E."/>
            <person name="Riley B.C."/>
            <person name="Sawyer L.E."/>
            <person name="Simitzi N.J."/>
            <person name="St Cyr M.K."/>
            <person name="White R.K."/>
            <person name="Wu H."/>
            <person name="Adair T.L."/>
            <person name="Gibbon B.C."/>
            <person name="Buck G.A."/>
            <person name="Campbell R."/>
            <person name="Carvalho M.R."/>
            <person name="Duckworth R.A."/>
            <person name="Dunn T."/>
            <person name="Halpern C."/>
            <person name="Johnson A."/>
            <person name="Kiflezghi M.G."/>
            <person name="Lee V."/>
            <person name="Loviza R.A."/>
            <person name="Serrano M.G."/>
            <person name="Shah Z.V."/>
            <person name="Sharma K."/>
            <person name="Voegtly L.J."/>
            <person name="Walstead R."/>
            <person name="Wang Y.P."/>
            <person name="Bradley K.W."/>
            <person name="Clarke D.Q."/>
            <person name="Barker L.P."/>
            <person name="Bailey C."/>
            <person name="Asai D.J."/>
            <person name="Bowman C.A."/>
            <person name="Russell D.A."/>
            <person name="Pope W.H."/>
            <person name="Jacobs-Sera D."/>
            <person name="Hendrix R.W."/>
            <person name="Hatfull G.F."/>
        </authorList>
    </citation>
    <scope>NUCLEOTIDE SEQUENCE [LARGE SCALE GENOMIC DNA]</scope>
</reference>
<organism evidence="1 2">
    <name type="scientific">Mycobacterium phage Validus</name>
    <dbReference type="NCBI Taxonomy" id="1414747"/>
    <lineage>
        <taxon>Viruses</taxon>
        <taxon>Duplodnaviria</taxon>
        <taxon>Heunggongvirae</taxon>
        <taxon>Uroviricota</taxon>
        <taxon>Caudoviricetes</taxon>
        <taxon>Weiservirinae</taxon>
        <taxon>Anayavirus</taxon>
        <taxon>Anayavirus validus</taxon>
    </lineage>
</organism>
<gene>
    <name evidence="1" type="primary">87</name>
    <name evidence="1" type="ORF">PBI_VALIDUS_87</name>
</gene>
<dbReference type="Proteomes" id="UP000018806">
    <property type="component" value="Segment"/>
</dbReference>
<evidence type="ECO:0000313" key="2">
    <source>
        <dbReference type="Proteomes" id="UP000018806"/>
    </source>
</evidence>
<dbReference type="KEGG" id="vg:18479884"/>
<evidence type="ECO:0000313" key="1">
    <source>
        <dbReference type="EMBL" id="AHB79617.1"/>
    </source>
</evidence>
<accession>V5URR2</accession>
<dbReference type="RefSeq" id="YP_009002737.1">
    <property type="nucleotide sequence ID" value="NC_023498.1"/>
</dbReference>
<dbReference type="EMBL" id="KF713486">
    <property type="protein sequence ID" value="AHB79617.1"/>
    <property type="molecule type" value="Genomic_DNA"/>
</dbReference>
<proteinExistence type="predicted"/>
<sequence>MSAPEVLRTAPFGHYHARRAARVLGVPVAVVNAMAADGKVRAVRVQNGAGGWVWAVDCHRIDELAAGNAATGLHPEWACGRDCSGCVGEGEGA</sequence>